<gene>
    <name evidence="1" type="ORF">DDQ50_06200</name>
</gene>
<evidence type="ECO:0000313" key="1">
    <source>
        <dbReference type="EMBL" id="PVZ96031.1"/>
    </source>
</evidence>
<accession>A0A2V1HUQ5</accession>
<dbReference type="OrthoDB" id="5244663at2"/>
<dbReference type="RefSeq" id="WP_116755765.1">
    <property type="nucleotide sequence ID" value="NZ_JBHUEX010000001.1"/>
</dbReference>
<comment type="caution">
    <text evidence="1">The sequence shown here is derived from an EMBL/GenBank/DDBJ whole genome shotgun (WGS) entry which is preliminary data.</text>
</comment>
<protein>
    <recommendedName>
        <fullName evidence="3">WXG100 family type VII secretion target</fullName>
    </recommendedName>
</protein>
<organism evidence="1 2">
    <name type="scientific">Amnibacterium flavum</name>
    <dbReference type="NCBI Taxonomy" id="2173173"/>
    <lineage>
        <taxon>Bacteria</taxon>
        <taxon>Bacillati</taxon>
        <taxon>Actinomycetota</taxon>
        <taxon>Actinomycetes</taxon>
        <taxon>Micrococcales</taxon>
        <taxon>Microbacteriaceae</taxon>
        <taxon>Amnibacterium</taxon>
    </lineage>
</organism>
<dbReference type="Proteomes" id="UP000244893">
    <property type="component" value="Unassembled WGS sequence"/>
</dbReference>
<sequence>MSEAAMNQAAASIRSAQATMASAISVLTQTTTWSGADSDRFERDWRDQVSTPLLNAAAAIDGAGFTEIGDGS</sequence>
<reference evidence="1 2" key="1">
    <citation type="submission" date="2018-05" db="EMBL/GenBank/DDBJ databases">
        <title>Amnibacterium sp. M8JJ-5, whole genome shotgun sequence.</title>
        <authorList>
            <person name="Tuo L."/>
        </authorList>
    </citation>
    <scope>NUCLEOTIDE SEQUENCE [LARGE SCALE GENOMIC DNA]</scope>
    <source>
        <strain evidence="1 2">M8JJ-5</strain>
    </source>
</reference>
<dbReference type="AlphaFoldDB" id="A0A2V1HUQ5"/>
<keyword evidence="2" id="KW-1185">Reference proteome</keyword>
<proteinExistence type="predicted"/>
<evidence type="ECO:0000313" key="2">
    <source>
        <dbReference type="Proteomes" id="UP000244893"/>
    </source>
</evidence>
<evidence type="ECO:0008006" key="3">
    <source>
        <dbReference type="Google" id="ProtNLM"/>
    </source>
</evidence>
<dbReference type="EMBL" id="QEOP01000001">
    <property type="protein sequence ID" value="PVZ96031.1"/>
    <property type="molecule type" value="Genomic_DNA"/>
</dbReference>
<name>A0A2V1HUQ5_9MICO</name>